<evidence type="ECO:0000313" key="3">
    <source>
        <dbReference type="EMBL" id="GEY97689.1"/>
    </source>
</evidence>
<dbReference type="GO" id="GO:0003964">
    <property type="term" value="F:RNA-directed DNA polymerase activity"/>
    <property type="evidence" value="ECO:0007669"/>
    <property type="project" value="UniProtKB-KW"/>
</dbReference>
<feature type="region of interest" description="Disordered" evidence="1">
    <location>
        <begin position="432"/>
        <end position="469"/>
    </location>
</feature>
<evidence type="ECO:0000256" key="1">
    <source>
        <dbReference type="SAM" id="MobiDB-lite"/>
    </source>
</evidence>
<comment type="caution">
    <text evidence="3">The sequence shown here is derived from an EMBL/GenBank/DDBJ whole genome shotgun (WGS) entry which is preliminary data.</text>
</comment>
<dbReference type="AlphaFoldDB" id="A0A699HWX7"/>
<keyword evidence="3" id="KW-0808">Transferase</keyword>
<dbReference type="PANTHER" id="PTHR33116">
    <property type="entry name" value="REVERSE TRANSCRIPTASE ZINC-BINDING DOMAIN-CONTAINING PROTEIN-RELATED-RELATED"/>
    <property type="match status" value="1"/>
</dbReference>
<reference evidence="3" key="1">
    <citation type="journal article" date="2019" name="Sci. Rep.">
        <title>Draft genome of Tanacetum cinerariifolium, the natural source of mosquito coil.</title>
        <authorList>
            <person name="Yamashiro T."/>
            <person name="Shiraishi A."/>
            <person name="Satake H."/>
            <person name="Nakayama K."/>
        </authorList>
    </citation>
    <scope>NUCLEOTIDE SEQUENCE</scope>
</reference>
<feature type="region of interest" description="Disordered" evidence="1">
    <location>
        <begin position="576"/>
        <end position="625"/>
    </location>
</feature>
<feature type="compositionally biased region" description="Basic residues" evidence="1">
    <location>
        <begin position="598"/>
        <end position="607"/>
    </location>
</feature>
<proteinExistence type="predicted"/>
<dbReference type="Pfam" id="PF13966">
    <property type="entry name" value="zf-RVT"/>
    <property type="match status" value="1"/>
</dbReference>
<feature type="compositionally biased region" description="Low complexity" evidence="1">
    <location>
        <begin position="612"/>
        <end position="623"/>
    </location>
</feature>
<dbReference type="EMBL" id="BKCJ010228229">
    <property type="protein sequence ID" value="GEY97689.1"/>
    <property type="molecule type" value="Genomic_DNA"/>
</dbReference>
<gene>
    <name evidence="3" type="ORF">Tci_469663</name>
</gene>
<sequence>MVTNAQLYIALNGVDVPIDTVSAAAALIGCTVLKSPFKYLGIKVGGNMSLINAWEDSIGKIKARLSKWKLKTLSIGGRFTLLKSVLGSTPIYSMSLFKVPKSVLHSMESLRRNFFNSIQGGDRKIAWVQWAKVLAPKINGGLGVSSYYALNRALLFKRVWRFLSRDCSLWFCFITVVHGSSIQPRSSVQTSIWGSIIKEVHALKLQGVDLLAHCKLRVGSGRKKLHGSLDDSFRRPVRGGVEAHQFVLLQGLMETVVLSNVDDRWVWDLNGVGTFHKLHLDRLPTRANLARRGVEVLSTRCPACDKEVEDSSHLFFRCSLACDVSHLVCRWWNISFLMRIGLVGFLQFIWGLRSKGFLKVCSLLHGGVFGAFVINFFSLLRILEGVASLTILSHVRLLGVMLDHQQEQQQDFFRWQQSQVLNREFQDLQQNPPSFNSETSQSLTQPQQVNSPKKGDRKKTKSKRGKNVEDEPVAVGRWIPVKEELLATCYLAVSEDNNVGKSQKHEMFSYRVLNEFNSKKFQKRTKDMEKWRKRCGFDERAQSIYRDEHKGVSFCQEDAWAILKFHPKWDAPEQVDLTGDVPGATQEDLFGHDARLRPTGKPRPAKKNKSDATASTGGSSASTQFRELMEQELRLKREAAERAFEAQAKKDHTLMRLEELRFQATSTKDLDDDDAYWIKKQKRLIKNKMKNDLGDEDDKDEEGDGNSFLLLAQAFLDESVEDILSLKQDEAVENGKMENSVGQHASNIVDLGQETFLKRKYNMHELPNALEEGNAGSKYKNPKKKTRVSKDN</sequence>
<dbReference type="PANTHER" id="PTHR33116:SF79">
    <property type="entry name" value="REVERSE TRANSCRIPTASE DOMAIN, ZINC FINGER, CCHC-TYPE-RELATED"/>
    <property type="match status" value="1"/>
</dbReference>
<keyword evidence="3" id="KW-0548">Nucleotidyltransferase</keyword>
<feature type="non-terminal residue" evidence="3">
    <location>
        <position position="792"/>
    </location>
</feature>
<feature type="domain" description="Reverse transcriptase zinc-binding" evidence="2">
    <location>
        <begin position="279"/>
        <end position="323"/>
    </location>
</feature>
<protein>
    <submittedName>
        <fullName evidence="3">RNA-directed DNA polymerase, eukaryota</fullName>
    </submittedName>
</protein>
<feature type="compositionally biased region" description="Basic residues" evidence="1">
    <location>
        <begin position="780"/>
        <end position="792"/>
    </location>
</feature>
<feature type="region of interest" description="Disordered" evidence="1">
    <location>
        <begin position="768"/>
        <end position="792"/>
    </location>
</feature>
<accession>A0A699HWX7</accession>
<dbReference type="InterPro" id="IPR026960">
    <property type="entry name" value="RVT-Znf"/>
</dbReference>
<organism evidence="3">
    <name type="scientific">Tanacetum cinerariifolium</name>
    <name type="common">Dalmatian daisy</name>
    <name type="synonym">Chrysanthemum cinerariifolium</name>
    <dbReference type="NCBI Taxonomy" id="118510"/>
    <lineage>
        <taxon>Eukaryota</taxon>
        <taxon>Viridiplantae</taxon>
        <taxon>Streptophyta</taxon>
        <taxon>Embryophyta</taxon>
        <taxon>Tracheophyta</taxon>
        <taxon>Spermatophyta</taxon>
        <taxon>Magnoliopsida</taxon>
        <taxon>eudicotyledons</taxon>
        <taxon>Gunneridae</taxon>
        <taxon>Pentapetalae</taxon>
        <taxon>asterids</taxon>
        <taxon>campanulids</taxon>
        <taxon>Asterales</taxon>
        <taxon>Asteraceae</taxon>
        <taxon>Asteroideae</taxon>
        <taxon>Anthemideae</taxon>
        <taxon>Anthemidinae</taxon>
        <taxon>Tanacetum</taxon>
    </lineage>
</organism>
<feature type="compositionally biased region" description="Basic residues" evidence="1">
    <location>
        <begin position="455"/>
        <end position="465"/>
    </location>
</feature>
<keyword evidence="3" id="KW-0695">RNA-directed DNA polymerase</keyword>
<evidence type="ECO:0000259" key="2">
    <source>
        <dbReference type="Pfam" id="PF13966"/>
    </source>
</evidence>
<name>A0A699HWX7_TANCI</name>
<feature type="compositionally biased region" description="Polar residues" evidence="1">
    <location>
        <begin position="432"/>
        <end position="451"/>
    </location>
</feature>